<reference evidence="8" key="1">
    <citation type="journal article" date="2021" name="PeerJ">
        <title>Extensive microbial diversity within the chicken gut microbiome revealed by metagenomics and culture.</title>
        <authorList>
            <person name="Gilroy R."/>
            <person name="Ravi A."/>
            <person name="Getino M."/>
            <person name="Pursley I."/>
            <person name="Horton D.L."/>
            <person name="Alikhan N.F."/>
            <person name="Baker D."/>
            <person name="Gharbi K."/>
            <person name="Hall N."/>
            <person name="Watson M."/>
            <person name="Adriaenssens E.M."/>
            <person name="Foster-Nyarko E."/>
            <person name="Jarju S."/>
            <person name="Secka A."/>
            <person name="Antonio M."/>
            <person name="Oren A."/>
            <person name="Chaudhuri R.R."/>
            <person name="La Ragione R."/>
            <person name="Hildebrand F."/>
            <person name="Pallen M.J."/>
        </authorList>
    </citation>
    <scope>NUCLEOTIDE SEQUENCE</scope>
    <source>
        <strain evidence="8">ChiGjej2B2-19336</strain>
    </source>
</reference>
<dbReference type="GO" id="GO:0005737">
    <property type="term" value="C:cytoplasm"/>
    <property type="evidence" value="ECO:0007669"/>
    <property type="project" value="UniProtKB-SubCell"/>
</dbReference>
<dbReference type="InterPro" id="IPR012340">
    <property type="entry name" value="NA-bd_OB-fold"/>
</dbReference>
<name>A0A921DRJ3_9BACT</name>
<comment type="subunit">
    <text evidence="6">Homotetramer. Forms an RuvA(8)-RuvB(12)-Holliday junction (HJ) complex. HJ DNA is sandwiched between 2 RuvA tetramers; dsDNA enters through RuvA and exits via RuvB. An RuvB hexamer assembles on each DNA strand where it exits the tetramer. Each RuvB hexamer is contacted by two RuvA subunits (via domain III) on 2 adjacent RuvB subunits; this complex drives branch migration. In the full resolvosome a probable DNA-RuvA(4)-RuvB(12)-RuvC(2) complex forms which resolves the HJ.</text>
</comment>
<dbReference type="GO" id="GO:0000400">
    <property type="term" value="F:four-way junction DNA binding"/>
    <property type="evidence" value="ECO:0007669"/>
    <property type="project" value="UniProtKB-UniRule"/>
</dbReference>
<dbReference type="GO" id="GO:0009379">
    <property type="term" value="C:Holliday junction helicase complex"/>
    <property type="evidence" value="ECO:0007669"/>
    <property type="project" value="InterPro"/>
</dbReference>
<dbReference type="GO" id="GO:0048476">
    <property type="term" value="C:Holliday junction resolvase complex"/>
    <property type="evidence" value="ECO:0007669"/>
    <property type="project" value="UniProtKB-UniRule"/>
</dbReference>
<evidence type="ECO:0000256" key="2">
    <source>
        <dbReference type="ARBA" id="ARBA00022763"/>
    </source>
</evidence>
<evidence type="ECO:0000256" key="4">
    <source>
        <dbReference type="ARBA" id="ARBA00023172"/>
    </source>
</evidence>
<comment type="similarity">
    <text evidence="6">Belongs to the RuvA family.</text>
</comment>
<dbReference type="GO" id="GO:0016787">
    <property type="term" value="F:hydrolase activity"/>
    <property type="evidence" value="ECO:0007669"/>
    <property type="project" value="UniProtKB-KW"/>
</dbReference>
<reference evidence="8" key="2">
    <citation type="submission" date="2021-09" db="EMBL/GenBank/DDBJ databases">
        <authorList>
            <person name="Gilroy R."/>
        </authorList>
    </citation>
    <scope>NUCLEOTIDE SEQUENCE</scope>
    <source>
        <strain evidence="8">ChiGjej2B2-19336</strain>
    </source>
</reference>
<dbReference type="InterPro" id="IPR010994">
    <property type="entry name" value="RuvA_2-like"/>
</dbReference>
<dbReference type="GO" id="GO:0006310">
    <property type="term" value="P:DNA recombination"/>
    <property type="evidence" value="ECO:0007669"/>
    <property type="project" value="UniProtKB-UniRule"/>
</dbReference>
<comment type="caution">
    <text evidence="6">Lacks conserved residue(s) required for the propagation of feature annotation.</text>
</comment>
<dbReference type="SUPFAM" id="SSF46929">
    <property type="entry name" value="DNA helicase RuvA subunit, C-terminal domain"/>
    <property type="match status" value="1"/>
</dbReference>
<dbReference type="InterPro" id="IPR013849">
    <property type="entry name" value="DNA_helicase_Holl-junc_RuvA_I"/>
</dbReference>
<accession>A0A921DRJ3</accession>
<keyword evidence="1 6" id="KW-0963">Cytoplasm</keyword>
<dbReference type="Pfam" id="PF14520">
    <property type="entry name" value="HHH_5"/>
    <property type="match status" value="1"/>
</dbReference>
<comment type="function">
    <text evidence="6">The RuvA-RuvB-RuvC complex processes Holliday junction (HJ) DNA during genetic recombination and DNA repair, while the RuvA-RuvB complex plays an important role in the rescue of blocked DNA replication forks via replication fork reversal (RFR). RuvA specifically binds to HJ cruciform DNA, conferring on it an open structure. The RuvB hexamer acts as an ATP-dependent pump, pulling dsDNA into and through the RuvAB complex. HJ branch migration allows RuvC to scan DNA until it finds its consensus sequence, where it cleaves and resolves the cruciform DNA.</text>
</comment>
<evidence type="ECO:0000259" key="7">
    <source>
        <dbReference type="SMART" id="SM00278"/>
    </source>
</evidence>
<sequence>MLAYVEGRVLERTENSCVLVTAGGVGYEIFLPEHALAVLPEQGGNCAFYTSFIVREDAQELFGFPSWDERLTFNLLTGINRVGARTALAILSTFRPDDLRRIVAEDNVSALTHVSGIGKKTAQQIFLELKYKLKGDAPVSLFSPAGKATSVYRDALTGLANLGYDEETAGRVLKEVLEKEADLDVGEALRAALKALAKGKK</sequence>
<dbReference type="InterPro" id="IPR011114">
    <property type="entry name" value="RuvA_C"/>
</dbReference>
<dbReference type="InterPro" id="IPR000085">
    <property type="entry name" value="RuvA"/>
</dbReference>
<comment type="caution">
    <text evidence="8">The sequence shown here is derived from an EMBL/GenBank/DDBJ whole genome shotgun (WGS) entry which is preliminary data.</text>
</comment>
<dbReference type="EMBL" id="DYZA01000171">
    <property type="protein sequence ID" value="HJD97699.1"/>
    <property type="molecule type" value="Genomic_DNA"/>
</dbReference>
<protein>
    <recommendedName>
        <fullName evidence="6">Holliday junction branch migration complex subunit RuvA</fullName>
    </recommendedName>
</protein>
<keyword evidence="3 6" id="KW-0238">DNA-binding</keyword>
<evidence type="ECO:0000256" key="3">
    <source>
        <dbReference type="ARBA" id="ARBA00023125"/>
    </source>
</evidence>
<keyword evidence="5 6" id="KW-0234">DNA repair</keyword>
<dbReference type="InterPro" id="IPR036267">
    <property type="entry name" value="RuvA_C_sf"/>
</dbReference>
<dbReference type="RefSeq" id="WP_304122746.1">
    <property type="nucleotide sequence ID" value="NZ_DYZA01000171.1"/>
</dbReference>
<comment type="subcellular location">
    <subcellularLocation>
        <location evidence="6">Cytoplasm</location>
    </subcellularLocation>
</comment>
<keyword evidence="8" id="KW-0378">Hydrolase</keyword>
<dbReference type="CDD" id="cd14332">
    <property type="entry name" value="UBA_RuvA_C"/>
    <property type="match status" value="1"/>
</dbReference>
<evidence type="ECO:0000256" key="5">
    <source>
        <dbReference type="ARBA" id="ARBA00023204"/>
    </source>
</evidence>
<evidence type="ECO:0000313" key="9">
    <source>
        <dbReference type="Proteomes" id="UP000698963"/>
    </source>
</evidence>
<dbReference type="InterPro" id="IPR003583">
    <property type="entry name" value="Hlx-hairpin-Hlx_DNA-bd_motif"/>
</dbReference>
<dbReference type="Gene3D" id="1.10.150.20">
    <property type="entry name" value="5' to 3' exonuclease, C-terminal subdomain"/>
    <property type="match status" value="1"/>
</dbReference>
<dbReference type="SUPFAM" id="SSF47781">
    <property type="entry name" value="RuvA domain 2-like"/>
    <property type="match status" value="1"/>
</dbReference>
<keyword evidence="2 6" id="KW-0227">DNA damage</keyword>
<proteinExistence type="inferred from homology"/>
<feature type="region of interest" description="Domain III" evidence="6">
    <location>
        <begin position="149"/>
        <end position="201"/>
    </location>
</feature>
<dbReference type="AlphaFoldDB" id="A0A921DRJ3"/>
<dbReference type="GO" id="GO:0009378">
    <property type="term" value="F:four-way junction helicase activity"/>
    <property type="evidence" value="ECO:0007669"/>
    <property type="project" value="InterPro"/>
</dbReference>
<feature type="domain" description="Helix-hairpin-helix DNA-binding motif class 1" evidence="7">
    <location>
        <begin position="74"/>
        <end position="93"/>
    </location>
</feature>
<dbReference type="Pfam" id="PF07499">
    <property type="entry name" value="RuvA_C"/>
    <property type="match status" value="1"/>
</dbReference>
<dbReference type="NCBIfam" id="TIGR00084">
    <property type="entry name" value="ruvA"/>
    <property type="match status" value="1"/>
</dbReference>
<keyword evidence="4 6" id="KW-0233">DNA recombination</keyword>
<evidence type="ECO:0000313" key="8">
    <source>
        <dbReference type="EMBL" id="HJD97699.1"/>
    </source>
</evidence>
<dbReference type="GO" id="GO:0005524">
    <property type="term" value="F:ATP binding"/>
    <property type="evidence" value="ECO:0007669"/>
    <property type="project" value="InterPro"/>
</dbReference>
<comment type="domain">
    <text evidence="6">Has three domains with a flexible linker between the domains II and III and assumes an 'L' shape. Domain III is highly mobile and contacts RuvB.</text>
</comment>
<gene>
    <name evidence="6 8" type="primary">ruvA</name>
    <name evidence="8" type="ORF">K8W16_08655</name>
</gene>
<dbReference type="Gene3D" id="1.10.8.10">
    <property type="entry name" value="DNA helicase RuvA subunit, C-terminal domain"/>
    <property type="match status" value="1"/>
</dbReference>
<dbReference type="GO" id="GO:0006281">
    <property type="term" value="P:DNA repair"/>
    <property type="evidence" value="ECO:0007669"/>
    <property type="project" value="UniProtKB-UniRule"/>
</dbReference>
<dbReference type="Pfam" id="PF01330">
    <property type="entry name" value="RuvA_N"/>
    <property type="match status" value="1"/>
</dbReference>
<dbReference type="SUPFAM" id="SSF50249">
    <property type="entry name" value="Nucleic acid-binding proteins"/>
    <property type="match status" value="1"/>
</dbReference>
<organism evidence="8 9">
    <name type="scientific">Mailhella massiliensis</name>
    <dbReference type="NCBI Taxonomy" id="1903261"/>
    <lineage>
        <taxon>Bacteria</taxon>
        <taxon>Pseudomonadati</taxon>
        <taxon>Thermodesulfobacteriota</taxon>
        <taxon>Desulfovibrionia</taxon>
        <taxon>Desulfovibrionales</taxon>
        <taxon>Desulfovibrionaceae</taxon>
        <taxon>Mailhella</taxon>
    </lineage>
</organism>
<dbReference type="HAMAP" id="MF_00031">
    <property type="entry name" value="DNA_HJ_migration_RuvA"/>
    <property type="match status" value="1"/>
</dbReference>
<dbReference type="SMART" id="SM00278">
    <property type="entry name" value="HhH1"/>
    <property type="match status" value="2"/>
</dbReference>
<dbReference type="Proteomes" id="UP000698963">
    <property type="component" value="Unassembled WGS sequence"/>
</dbReference>
<evidence type="ECO:0000256" key="6">
    <source>
        <dbReference type="HAMAP-Rule" id="MF_00031"/>
    </source>
</evidence>
<evidence type="ECO:0000256" key="1">
    <source>
        <dbReference type="ARBA" id="ARBA00022490"/>
    </source>
</evidence>
<feature type="domain" description="Helix-hairpin-helix DNA-binding motif class 1" evidence="7">
    <location>
        <begin position="109"/>
        <end position="128"/>
    </location>
</feature>
<dbReference type="Gene3D" id="2.40.50.140">
    <property type="entry name" value="Nucleic acid-binding proteins"/>
    <property type="match status" value="1"/>
</dbReference>